<dbReference type="SUPFAM" id="SSF81606">
    <property type="entry name" value="PP2C-like"/>
    <property type="match status" value="1"/>
</dbReference>
<evidence type="ECO:0000256" key="3">
    <source>
        <dbReference type="ARBA" id="ARBA00006702"/>
    </source>
</evidence>
<dbReference type="Proteomes" id="UP001448207">
    <property type="component" value="Unassembled WGS sequence"/>
</dbReference>
<dbReference type="PANTHER" id="PTHR13832">
    <property type="entry name" value="PROTEIN PHOSPHATASE 2C"/>
    <property type="match status" value="1"/>
</dbReference>
<dbReference type="PANTHER" id="PTHR13832:SF565">
    <property type="entry name" value="AT28366P-RELATED"/>
    <property type="match status" value="1"/>
</dbReference>
<feature type="compositionally biased region" description="Basic and acidic residues" evidence="6">
    <location>
        <begin position="258"/>
        <end position="284"/>
    </location>
</feature>
<evidence type="ECO:0000256" key="2">
    <source>
        <dbReference type="ARBA" id="ARBA00001946"/>
    </source>
</evidence>
<dbReference type="SMART" id="SM00332">
    <property type="entry name" value="PP2Cc"/>
    <property type="match status" value="1"/>
</dbReference>
<proteinExistence type="inferred from homology"/>
<dbReference type="InterPro" id="IPR001932">
    <property type="entry name" value="PPM-type_phosphatase-like_dom"/>
</dbReference>
<keyword evidence="5" id="KW-0464">Manganese</keyword>
<comment type="caution">
    <text evidence="8">The sequence shown here is derived from an EMBL/GenBank/DDBJ whole genome shotgun (WGS) entry which is preliminary data.</text>
</comment>
<dbReference type="PROSITE" id="PS51746">
    <property type="entry name" value="PPM_2"/>
    <property type="match status" value="1"/>
</dbReference>
<organism evidence="8 9">
    <name type="scientific">Phycomyces blakesleeanus</name>
    <dbReference type="NCBI Taxonomy" id="4837"/>
    <lineage>
        <taxon>Eukaryota</taxon>
        <taxon>Fungi</taxon>
        <taxon>Fungi incertae sedis</taxon>
        <taxon>Mucoromycota</taxon>
        <taxon>Mucoromycotina</taxon>
        <taxon>Mucoromycetes</taxon>
        <taxon>Mucorales</taxon>
        <taxon>Phycomycetaceae</taxon>
        <taxon>Phycomyces</taxon>
    </lineage>
</organism>
<dbReference type="InterPro" id="IPR036457">
    <property type="entry name" value="PPM-type-like_dom_sf"/>
</dbReference>
<sequence>MHNKVRNSPFFDKKDYKEALRDAFMSLDKEINNDNAFAFDPSGCTAVTALVTPDKRIFVANAGDSRSVISVDGKSKPLSYDHKPTNQLESQRIINAGGFVEYGRVNGKCCLSLFYYCYCNLALSRAIGDFEFKKNNQLPAEEQVVTCNPDIIEHQMSDADEFFVLACDGIWDCMSNQQVVDFVRSKIVEETPIDKICESMMDHCLSPNSEMTSVGCDNMSVVIVGILNGKTEKEWYDWIASRAGAEARKNFLQNDQKNVTEKTEKTEKAEKTAEKAVKADEKDPAQSSQAPSTKKATARDIESDIKGNDK</sequence>
<comment type="similarity">
    <text evidence="3">Belongs to the PP2C family.</text>
</comment>
<evidence type="ECO:0000259" key="7">
    <source>
        <dbReference type="PROSITE" id="PS51746"/>
    </source>
</evidence>
<accession>A0ABR3B9Y0</accession>
<dbReference type="Pfam" id="PF00481">
    <property type="entry name" value="PP2C"/>
    <property type="match status" value="1"/>
</dbReference>
<dbReference type="CDD" id="cd00143">
    <property type="entry name" value="PP2Cc"/>
    <property type="match status" value="1"/>
</dbReference>
<dbReference type="Gene3D" id="3.60.40.10">
    <property type="entry name" value="PPM-type phosphatase domain"/>
    <property type="match status" value="1"/>
</dbReference>
<feature type="compositionally biased region" description="Polar residues" evidence="6">
    <location>
        <begin position="285"/>
        <end position="295"/>
    </location>
</feature>
<comment type="cofactor">
    <cofactor evidence="1">
        <name>Mn(2+)</name>
        <dbReference type="ChEBI" id="CHEBI:29035"/>
    </cofactor>
</comment>
<evidence type="ECO:0000313" key="8">
    <source>
        <dbReference type="EMBL" id="KAL0092847.1"/>
    </source>
</evidence>
<evidence type="ECO:0000313" key="9">
    <source>
        <dbReference type="Proteomes" id="UP001448207"/>
    </source>
</evidence>
<evidence type="ECO:0000256" key="5">
    <source>
        <dbReference type="ARBA" id="ARBA00023211"/>
    </source>
</evidence>
<protein>
    <recommendedName>
        <fullName evidence="4">protein-serine/threonine phosphatase</fullName>
        <ecNumber evidence="4">3.1.3.16</ecNumber>
    </recommendedName>
</protein>
<feature type="domain" description="PPM-type phosphatase" evidence="7">
    <location>
        <begin position="1"/>
        <end position="226"/>
    </location>
</feature>
<evidence type="ECO:0000256" key="1">
    <source>
        <dbReference type="ARBA" id="ARBA00001936"/>
    </source>
</evidence>
<keyword evidence="9" id="KW-1185">Reference proteome</keyword>
<dbReference type="EC" id="3.1.3.16" evidence="4"/>
<dbReference type="InterPro" id="IPR015655">
    <property type="entry name" value="PP2C"/>
</dbReference>
<name>A0ABR3B9Y0_PHYBL</name>
<reference evidence="8 9" key="1">
    <citation type="submission" date="2024-04" db="EMBL/GenBank/DDBJ databases">
        <title>Symmetric and asymmetric DNA N6-adenine methylation regulates different biological responses in Mucorales.</title>
        <authorList>
            <consortium name="Lawrence Berkeley National Laboratory"/>
            <person name="Lax C."/>
            <person name="Mondo S.J."/>
            <person name="Osorio-Concepcion M."/>
            <person name="Muszewska A."/>
            <person name="Corrochano-Luque M."/>
            <person name="Gutierrez G."/>
            <person name="Riley R."/>
            <person name="Lipzen A."/>
            <person name="Guo J."/>
            <person name="Hundley H."/>
            <person name="Amirebrahimi M."/>
            <person name="Ng V."/>
            <person name="Lorenzo-Gutierrez D."/>
            <person name="Binder U."/>
            <person name="Yang J."/>
            <person name="Song Y."/>
            <person name="Canovas D."/>
            <person name="Navarro E."/>
            <person name="Freitag M."/>
            <person name="Gabaldon T."/>
            <person name="Grigoriev I.V."/>
            <person name="Corrochano L.M."/>
            <person name="Nicolas F.E."/>
            <person name="Garre V."/>
        </authorList>
    </citation>
    <scope>NUCLEOTIDE SEQUENCE [LARGE SCALE GENOMIC DNA]</scope>
    <source>
        <strain evidence="8 9">L51</strain>
    </source>
</reference>
<feature type="region of interest" description="Disordered" evidence="6">
    <location>
        <begin position="255"/>
        <end position="310"/>
    </location>
</feature>
<evidence type="ECO:0000256" key="6">
    <source>
        <dbReference type="SAM" id="MobiDB-lite"/>
    </source>
</evidence>
<dbReference type="EMBL" id="JBCLYO010000002">
    <property type="protein sequence ID" value="KAL0092847.1"/>
    <property type="molecule type" value="Genomic_DNA"/>
</dbReference>
<gene>
    <name evidence="8" type="ORF">J3Q64DRAFT_1672974</name>
</gene>
<feature type="compositionally biased region" description="Basic and acidic residues" evidence="6">
    <location>
        <begin position="297"/>
        <end position="310"/>
    </location>
</feature>
<comment type="cofactor">
    <cofactor evidence="2">
        <name>Mg(2+)</name>
        <dbReference type="ChEBI" id="CHEBI:18420"/>
    </cofactor>
</comment>
<evidence type="ECO:0000256" key="4">
    <source>
        <dbReference type="ARBA" id="ARBA00013081"/>
    </source>
</evidence>